<dbReference type="EMBL" id="MK500597">
    <property type="protein sequence ID" value="QBK93501.1"/>
    <property type="molecule type" value="Genomic_DNA"/>
</dbReference>
<evidence type="ECO:0008006" key="2">
    <source>
        <dbReference type="Google" id="ProtNLM"/>
    </source>
</evidence>
<dbReference type="InterPro" id="IPR029063">
    <property type="entry name" value="SAM-dependent_MTases_sf"/>
</dbReference>
<dbReference type="SUPFAM" id="SSF53335">
    <property type="entry name" value="S-adenosyl-L-methionine-dependent methyltransferases"/>
    <property type="match status" value="1"/>
</dbReference>
<reference evidence="1" key="1">
    <citation type="journal article" date="2019" name="MBio">
        <title>Virus Genomes from Deep Sea Sediments Expand the Ocean Megavirome and Support Independent Origins of Viral Gigantism.</title>
        <authorList>
            <person name="Backstrom D."/>
            <person name="Yutin N."/>
            <person name="Jorgensen S.L."/>
            <person name="Dharamshi J."/>
            <person name="Homa F."/>
            <person name="Zaremba-Niedwiedzka K."/>
            <person name="Spang A."/>
            <person name="Wolf Y.I."/>
            <person name="Koonin E.V."/>
            <person name="Ettema T.J."/>
        </authorList>
    </citation>
    <scope>NUCLEOTIDE SEQUENCE</scope>
</reference>
<gene>
    <name evidence="1" type="ORF">LCPAC404_02050</name>
</gene>
<sequence length="254" mass="29626">MTKVLFLKLTIYAQNDYMHTIYIVTKAMFAFNYDVSEKAESCGKRGSHNPTLNSVVYDEMSTSDVSKVLRILERPGEYLQSKMIVDAGCGAGKVILQTFEERKEFDVLIGIELVSGRYNLAVKNLKNLAKYLREKNKYIFVDITFGSEPCFYCKMSVKYPLTGRTRVVIFYNDDIFNNAIYSMIMKTDVIILAVKILEIRSDNLIRLLSKIKCGCRGYFFNKLTIESFDYLNRIHHKYTFNKPWLKNGMFWERK</sequence>
<accession>A0A481ZGQ1</accession>
<organism evidence="1">
    <name type="scientific">Pithovirus LCPAC404</name>
    <dbReference type="NCBI Taxonomy" id="2506597"/>
    <lineage>
        <taxon>Viruses</taxon>
        <taxon>Pithoviruses</taxon>
    </lineage>
</organism>
<dbReference type="Gene3D" id="3.40.50.150">
    <property type="entry name" value="Vaccinia Virus protein VP39"/>
    <property type="match status" value="1"/>
</dbReference>
<evidence type="ECO:0000313" key="1">
    <source>
        <dbReference type="EMBL" id="QBK93501.1"/>
    </source>
</evidence>
<proteinExistence type="predicted"/>
<protein>
    <recommendedName>
        <fullName evidence="2">DOT1 domain-containing protein</fullName>
    </recommendedName>
</protein>
<name>A0A481ZGQ1_9VIRU</name>